<keyword evidence="1" id="KW-0378">Hydrolase</keyword>
<evidence type="ECO:0000313" key="2">
    <source>
        <dbReference type="Proteomes" id="UP000215027"/>
    </source>
</evidence>
<dbReference type="PANTHER" id="PTHR18901">
    <property type="entry name" value="2-DEOXYGLUCOSE-6-PHOSPHATE PHOSPHATASE 2"/>
    <property type="match status" value="1"/>
</dbReference>
<dbReference type="Pfam" id="PF00702">
    <property type="entry name" value="Hydrolase"/>
    <property type="match status" value="1"/>
</dbReference>
<dbReference type="Gene3D" id="1.10.150.240">
    <property type="entry name" value="Putative phosphatase, domain 2"/>
    <property type="match status" value="1"/>
</dbReference>
<dbReference type="SFLD" id="SFLDS00003">
    <property type="entry name" value="Haloacid_Dehalogenase"/>
    <property type="match status" value="1"/>
</dbReference>
<dbReference type="NCBIfam" id="TIGR01509">
    <property type="entry name" value="HAD-SF-IA-v3"/>
    <property type="match status" value="1"/>
</dbReference>
<dbReference type="RefSeq" id="WP_157913054.1">
    <property type="nucleotide sequence ID" value="NZ_LN890655.1"/>
</dbReference>
<dbReference type="GO" id="GO:0016787">
    <property type="term" value="F:hydrolase activity"/>
    <property type="evidence" value="ECO:0007669"/>
    <property type="project" value="UniProtKB-KW"/>
</dbReference>
<dbReference type="KEGG" id="pbf:CFX0092_A2096"/>
<dbReference type="Gene3D" id="3.40.50.1000">
    <property type="entry name" value="HAD superfamily/HAD-like"/>
    <property type="match status" value="1"/>
</dbReference>
<accession>A0A160T2P5</accession>
<evidence type="ECO:0000313" key="1">
    <source>
        <dbReference type="EMBL" id="CUS03974.2"/>
    </source>
</evidence>
<dbReference type="OrthoDB" id="9797743at2"/>
<gene>
    <name evidence="1" type="ORF">CFX0092_A2096</name>
</gene>
<dbReference type="Proteomes" id="UP000215027">
    <property type="component" value="Chromosome I"/>
</dbReference>
<name>A0A160T2P5_9CHLR</name>
<sequence length="217" mass="22765">MKRTTVLFDMDGLMVDTEPLARAAWQRVVAPYGLTVADDVYERMLGRRTVESAQLMLDALPLPLSRDELVARKTAEYLRSLDGGVPVMPGLWVLLARIDALAIPWGVATSTPRRVAEIVLGKLGVVGRYAALAAGDEVAHGKPAPDIFLLAAARLGAPAAACLALEDSAAGCAAAAAAGMRVVAVPTEQADPDAFAGAYRRYASLSAVAADLELLLL</sequence>
<dbReference type="InterPro" id="IPR023198">
    <property type="entry name" value="PGP-like_dom2"/>
</dbReference>
<organism evidence="1 2">
    <name type="scientific">Candidatus Promineifilum breve</name>
    <dbReference type="NCBI Taxonomy" id="1806508"/>
    <lineage>
        <taxon>Bacteria</taxon>
        <taxon>Bacillati</taxon>
        <taxon>Chloroflexota</taxon>
        <taxon>Ardenticatenia</taxon>
        <taxon>Candidatus Promineifilales</taxon>
        <taxon>Candidatus Promineifilaceae</taxon>
        <taxon>Candidatus Promineifilum</taxon>
    </lineage>
</organism>
<dbReference type="SFLD" id="SFLDG01129">
    <property type="entry name" value="C1.5:_HAD__Beta-PGM__Phosphata"/>
    <property type="match status" value="1"/>
</dbReference>
<dbReference type="InterPro" id="IPR023214">
    <property type="entry name" value="HAD_sf"/>
</dbReference>
<keyword evidence="2" id="KW-1185">Reference proteome</keyword>
<dbReference type="InterPro" id="IPR036412">
    <property type="entry name" value="HAD-like_sf"/>
</dbReference>
<dbReference type="SUPFAM" id="SSF56784">
    <property type="entry name" value="HAD-like"/>
    <property type="match status" value="1"/>
</dbReference>
<dbReference type="EMBL" id="LN890655">
    <property type="protein sequence ID" value="CUS03974.2"/>
    <property type="molecule type" value="Genomic_DNA"/>
</dbReference>
<dbReference type="SFLD" id="SFLDG01135">
    <property type="entry name" value="C1.5.6:_HAD__Beta-PGM__Phospha"/>
    <property type="match status" value="1"/>
</dbReference>
<dbReference type="PANTHER" id="PTHR18901:SF38">
    <property type="entry name" value="PSEUDOURIDINE-5'-PHOSPHATASE"/>
    <property type="match status" value="1"/>
</dbReference>
<dbReference type="InterPro" id="IPR006439">
    <property type="entry name" value="HAD-SF_hydro_IA"/>
</dbReference>
<dbReference type="AlphaFoldDB" id="A0A160T2P5"/>
<proteinExistence type="predicted"/>
<reference evidence="1" key="1">
    <citation type="submission" date="2016-01" db="EMBL/GenBank/DDBJ databases">
        <authorList>
            <person name="Mcilroy J.S."/>
            <person name="Karst M S."/>
            <person name="Albertsen M."/>
        </authorList>
    </citation>
    <scope>NUCLEOTIDE SEQUENCE</scope>
    <source>
        <strain evidence="1">Cfx-K</strain>
    </source>
</reference>
<protein>
    <submittedName>
        <fullName evidence="1">HAD-superfamily hydrolase, subfamily IA, variant 3</fullName>
    </submittedName>
</protein>